<dbReference type="Gene3D" id="3.40.190.10">
    <property type="entry name" value="Periplasmic binding protein-like II"/>
    <property type="match status" value="1"/>
</dbReference>
<dbReference type="Proteomes" id="UP000005267">
    <property type="component" value="Chromosome"/>
</dbReference>
<dbReference type="HOGENOM" id="CLU_213200_0_0_4"/>
<sequence length="55" mass="6194">MLDEVIAKAETSGQAAQIYHKWFETPIPPKNINLEFEMSEGMKKLFAQPSDKPAS</sequence>
<reference evidence="2" key="2">
    <citation type="journal article" date="2013" name="PLoS ONE">
        <title>Genome implosion elicits host-confinement in Alcaligenaceae: evidence from the comparative genomics of Tetrathiobacter kashmirensis, a pathogen in the making.</title>
        <authorList>
            <person name="Ghosh W."/>
            <person name="Alam M."/>
            <person name="Roy C."/>
            <person name="Pyne P."/>
            <person name="George A."/>
            <person name="Chakraborty R."/>
            <person name="Majumder S."/>
            <person name="Agarwal A."/>
            <person name="Chakraborty S."/>
            <person name="Majumdar S."/>
            <person name="Gupta S.K."/>
        </authorList>
    </citation>
    <scope>NUCLEOTIDE SEQUENCE [LARGE SCALE GENOMIC DNA]</scope>
    <source>
        <strain evidence="2">WT001</strain>
    </source>
</reference>
<accession>I3UEH3</accession>
<evidence type="ECO:0000313" key="2">
    <source>
        <dbReference type="Proteomes" id="UP000005267"/>
    </source>
</evidence>
<reference evidence="1 2" key="1">
    <citation type="journal article" date="2011" name="J. Bacteriol.">
        <title>Whole-genome shotgun sequencing of the sulfur-oxidizing chemoautotroph Tetrathiobacter kashmirensis.</title>
        <authorList>
            <person name="Ghosh W."/>
            <person name="George A."/>
            <person name="Agarwal A."/>
            <person name="Raj P."/>
            <person name="Alam M."/>
            <person name="Pyne P."/>
            <person name="Das Gupta S.K."/>
        </authorList>
    </citation>
    <scope>NUCLEOTIDE SEQUENCE [LARGE SCALE GENOMIC DNA]</scope>
    <source>
        <strain evidence="1 2">WT001</strain>
    </source>
</reference>
<organism evidence="1 2">
    <name type="scientific">Advenella kashmirensis (strain DSM 17095 / LMG 22695 / WT001)</name>
    <name type="common">Tetrathiobacter kashmirensis</name>
    <dbReference type="NCBI Taxonomy" id="1036672"/>
    <lineage>
        <taxon>Bacteria</taxon>
        <taxon>Pseudomonadati</taxon>
        <taxon>Pseudomonadota</taxon>
        <taxon>Betaproteobacteria</taxon>
        <taxon>Burkholderiales</taxon>
        <taxon>Alcaligenaceae</taxon>
    </lineage>
</organism>
<keyword evidence="2" id="KW-1185">Reference proteome</keyword>
<dbReference type="STRING" id="1036672.TKWG_17550"/>
<proteinExistence type="predicted"/>
<dbReference type="AlphaFoldDB" id="I3UEH3"/>
<name>I3UEH3_ADVKW</name>
<protein>
    <submittedName>
        <fullName evidence="1">Polar amino acid transporter substrate-binding protein</fullName>
    </submittedName>
</protein>
<dbReference type="KEGG" id="aka:TKWG_17550"/>
<evidence type="ECO:0000313" key="1">
    <source>
        <dbReference type="EMBL" id="AFK63411.1"/>
    </source>
</evidence>
<dbReference type="EMBL" id="CP003555">
    <property type="protein sequence ID" value="AFK63411.1"/>
    <property type="molecule type" value="Genomic_DNA"/>
</dbReference>
<gene>
    <name evidence="1" type="ordered locus">TKWG_17550</name>
</gene>